<dbReference type="InterPro" id="IPR029063">
    <property type="entry name" value="SAM-dependent_MTases_sf"/>
</dbReference>
<keyword evidence="3" id="KW-1185">Reference proteome</keyword>
<reference evidence="2 3" key="1">
    <citation type="journal article" date="2020" name="Microorganisms">
        <title>Osmotic Adaptation and Compatible Solute Biosynthesis of Phototrophic Bacteria as Revealed from Genome Analyses.</title>
        <authorList>
            <person name="Imhoff J.F."/>
            <person name="Rahn T."/>
            <person name="Kunzel S."/>
            <person name="Keller A."/>
            <person name="Neulinger S.C."/>
        </authorList>
    </citation>
    <scope>NUCLEOTIDE SEQUENCE [LARGE SCALE GENOMIC DNA]</scope>
    <source>
        <strain evidence="2 3">DSM 6210</strain>
    </source>
</reference>
<evidence type="ECO:0000313" key="2">
    <source>
        <dbReference type="EMBL" id="MBK1630078.1"/>
    </source>
</evidence>
<comment type="caution">
    <text evidence="2">The sequence shown here is derived from an EMBL/GenBank/DDBJ whole genome shotgun (WGS) entry which is preliminary data.</text>
</comment>
<dbReference type="EMBL" id="NRRV01000008">
    <property type="protein sequence ID" value="MBK1630078.1"/>
    <property type="molecule type" value="Genomic_DNA"/>
</dbReference>
<proteinExistence type="predicted"/>
<feature type="domain" description="Methyltransferase type 11" evidence="1">
    <location>
        <begin position="160"/>
        <end position="256"/>
    </location>
</feature>
<sequence>MAPATWAPFAGLSRPTWSLPLRWRPAPWAGCWTRGPSRGSCCSGWPAAPCSALLPPYRCCRACWRRGQPRAKTKLLIPTTTKAQLTAMHEPIHIDSRWAQRLRRGEQPDAAEVREHLLAVHQRHAGFTEGVARGCRDAAGRNSYEWLAEVIDPARHRTILDLACGSGVLAEICLQRHGDAIELIGIDMSADELALARRRIPDPGCRLHQALAQSMECIPDAGVDLVLCHWALTLMDPIEPVLAEIRRILRPQGTLAAIIDGDIASSPSYAAVHDVIYSAAQHEYPSYANADLGDARVRAPESLAALIRQTFRDAEVRIEPGMVSLDGAPQTLAEEATGFFYASFVLSAHARARALAEVARVLSADAGSDGLGRFDMPIHRLVAQL</sequence>
<dbReference type="PANTHER" id="PTHR43861:SF1">
    <property type="entry name" value="TRANS-ACONITATE 2-METHYLTRANSFERASE"/>
    <property type="match status" value="1"/>
</dbReference>
<evidence type="ECO:0000259" key="1">
    <source>
        <dbReference type="Pfam" id="PF08241"/>
    </source>
</evidence>
<dbReference type="InterPro" id="IPR013216">
    <property type="entry name" value="Methyltransf_11"/>
</dbReference>
<accession>A0ABS1CDV8</accession>
<dbReference type="Gene3D" id="3.40.50.150">
    <property type="entry name" value="Vaccinia Virus protein VP39"/>
    <property type="match status" value="1"/>
</dbReference>
<name>A0ABS1CDV8_9GAMM</name>
<organism evidence="2 3">
    <name type="scientific">Thiohalocapsa halophila</name>
    <dbReference type="NCBI Taxonomy" id="69359"/>
    <lineage>
        <taxon>Bacteria</taxon>
        <taxon>Pseudomonadati</taxon>
        <taxon>Pseudomonadota</taxon>
        <taxon>Gammaproteobacteria</taxon>
        <taxon>Chromatiales</taxon>
        <taxon>Chromatiaceae</taxon>
        <taxon>Thiohalocapsa</taxon>
    </lineage>
</organism>
<evidence type="ECO:0000313" key="3">
    <source>
        <dbReference type="Proteomes" id="UP000748752"/>
    </source>
</evidence>
<gene>
    <name evidence="2" type="ORF">CKO31_04845</name>
</gene>
<dbReference type="Pfam" id="PF08241">
    <property type="entry name" value="Methyltransf_11"/>
    <property type="match status" value="1"/>
</dbReference>
<dbReference type="PANTHER" id="PTHR43861">
    <property type="entry name" value="TRANS-ACONITATE 2-METHYLTRANSFERASE-RELATED"/>
    <property type="match status" value="1"/>
</dbReference>
<protein>
    <recommendedName>
        <fullName evidence="1">Methyltransferase type 11 domain-containing protein</fullName>
    </recommendedName>
</protein>
<dbReference type="CDD" id="cd02440">
    <property type="entry name" value="AdoMet_MTases"/>
    <property type="match status" value="1"/>
</dbReference>
<dbReference type="SUPFAM" id="SSF53335">
    <property type="entry name" value="S-adenosyl-L-methionine-dependent methyltransferases"/>
    <property type="match status" value="1"/>
</dbReference>
<dbReference type="Proteomes" id="UP000748752">
    <property type="component" value="Unassembled WGS sequence"/>
</dbReference>